<evidence type="ECO:0000256" key="1">
    <source>
        <dbReference type="ARBA" id="ARBA00001932"/>
    </source>
</evidence>
<dbReference type="PANTHER" id="PTHR11455:SF9">
    <property type="entry name" value="CRYPTOCHROME CIRCADIAN CLOCK 5 ISOFORM X1"/>
    <property type="match status" value="1"/>
</dbReference>
<dbReference type="Gene3D" id="1.10.579.10">
    <property type="entry name" value="DNA Cyclobutane Dipyrimidine Photolyase, subunit A, domain 3"/>
    <property type="match status" value="1"/>
</dbReference>
<dbReference type="EMBL" id="FNQF01000003">
    <property type="protein sequence ID" value="SEA11098.1"/>
    <property type="molecule type" value="Genomic_DNA"/>
</dbReference>
<reference evidence="9 10" key="1">
    <citation type="submission" date="2016-10" db="EMBL/GenBank/DDBJ databases">
        <authorList>
            <person name="de Groot N.N."/>
        </authorList>
    </citation>
    <scope>NUCLEOTIDE SEQUENCE [LARGE SCALE GENOMIC DNA]</scope>
    <source>
        <strain evidence="9 10">DSM 23581</strain>
    </source>
</reference>
<comment type="similarity">
    <text evidence="7">Belongs to the DNA photolyase family.</text>
</comment>
<comment type="cofactor">
    <cofactor evidence="1">
        <name>(6R)-5,10-methylene-5,6,7,8-tetrahydrofolate</name>
        <dbReference type="ChEBI" id="CHEBI:15636"/>
    </cofactor>
</comment>
<feature type="binding site" evidence="5">
    <location>
        <position position="257"/>
    </location>
    <ligand>
        <name>FAD</name>
        <dbReference type="ChEBI" id="CHEBI:57692"/>
    </ligand>
</feature>
<dbReference type="InterPro" id="IPR006050">
    <property type="entry name" value="DNA_photolyase_N"/>
</dbReference>
<feature type="binding site" evidence="5">
    <location>
        <position position="216"/>
    </location>
    <ligand>
        <name>FAD</name>
        <dbReference type="ChEBI" id="CHEBI:57692"/>
    </ligand>
</feature>
<dbReference type="PROSITE" id="PS51645">
    <property type="entry name" value="PHR_CRY_ALPHA_BETA"/>
    <property type="match status" value="1"/>
</dbReference>
<dbReference type="InterPro" id="IPR036134">
    <property type="entry name" value="Crypto/Photolyase_FAD-like_sf"/>
</dbReference>
<dbReference type="InterPro" id="IPR036155">
    <property type="entry name" value="Crypto/Photolyase_N_sf"/>
</dbReference>
<dbReference type="STRING" id="908615.SAMN05421540_103152"/>
<evidence type="ECO:0000256" key="7">
    <source>
        <dbReference type="RuleBase" id="RU004182"/>
    </source>
</evidence>
<feature type="binding site" evidence="5">
    <location>
        <begin position="260"/>
        <end position="267"/>
    </location>
    <ligand>
        <name>FAD</name>
        <dbReference type="ChEBI" id="CHEBI:57692"/>
    </ligand>
</feature>
<dbReference type="GO" id="GO:0006950">
    <property type="term" value="P:response to stress"/>
    <property type="evidence" value="ECO:0007669"/>
    <property type="project" value="UniProtKB-ARBA"/>
</dbReference>
<evidence type="ECO:0000256" key="2">
    <source>
        <dbReference type="ARBA" id="ARBA00022630"/>
    </source>
</evidence>
<dbReference type="Pfam" id="PF00875">
    <property type="entry name" value="DNA_photolyase"/>
    <property type="match status" value="1"/>
</dbReference>
<gene>
    <name evidence="9" type="ORF">SAMN05421540_103152</name>
</gene>
<dbReference type="PROSITE" id="PS00394">
    <property type="entry name" value="DNA_PHOTOLYASES_1_1"/>
    <property type="match status" value="1"/>
</dbReference>
<dbReference type="GO" id="GO:0003904">
    <property type="term" value="F:deoxyribodipyrimidine photo-lyase activity"/>
    <property type="evidence" value="ECO:0007669"/>
    <property type="project" value="TreeGrafter"/>
</dbReference>
<dbReference type="GO" id="GO:0009416">
    <property type="term" value="P:response to light stimulus"/>
    <property type="evidence" value="ECO:0007669"/>
    <property type="project" value="TreeGrafter"/>
</dbReference>
<evidence type="ECO:0000256" key="5">
    <source>
        <dbReference type="PIRSR" id="PIRSR602081-1"/>
    </source>
</evidence>
<dbReference type="Proteomes" id="UP000198820">
    <property type="component" value="Unassembled WGS sequence"/>
</dbReference>
<keyword evidence="2 5" id="KW-0285">Flavoprotein</keyword>
<dbReference type="Gene3D" id="1.25.40.80">
    <property type="match status" value="1"/>
</dbReference>
<feature type="binding site" evidence="5">
    <location>
        <begin position="228"/>
        <end position="232"/>
    </location>
    <ligand>
        <name>FAD</name>
        <dbReference type="ChEBI" id="CHEBI:57692"/>
    </ligand>
</feature>
<feature type="site" description="Electron transfer via tryptophanyl radical" evidence="6">
    <location>
        <position position="291"/>
    </location>
</feature>
<keyword evidence="10" id="KW-1185">Reference proteome</keyword>
<dbReference type="SUPFAM" id="SSF48173">
    <property type="entry name" value="Cryptochrome/photolyase FAD-binding domain"/>
    <property type="match status" value="1"/>
</dbReference>
<evidence type="ECO:0000256" key="4">
    <source>
        <dbReference type="ARBA" id="ARBA00022991"/>
    </source>
</evidence>
<evidence type="ECO:0000256" key="3">
    <source>
        <dbReference type="ARBA" id="ARBA00022827"/>
    </source>
</evidence>
<dbReference type="GO" id="GO:0006139">
    <property type="term" value="P:nucleobase-containing compound metabolic process"/>
    <property type="evidence" value="ECO:0007669"/>
    <property type="project" value="UniProtKB-ARBA"/>
</dbReference>
<evidence type="ECO:0000256" key="6">
    <source>
        <dbReference type="PIRSR" id="PIRSR602081-2"/>
    </source>
</evidence>
<keyword evidence="9" id="KW-0456">Lyase</keyword>
<dbReference type="PANTHER" id="PTHR11455">
    <property type="entry name" value="CRYPTOCHROME"/>
    <property type="match status" value="1"/>
</dbReference>
<dbReference type="PRINTS" id="PR00147">
    <property type="entry name" value="DNAPHOTLYASE"/>
</dbReference>
<dbReference type="InterPro" id="IPR005101">
    <property type="entry name" value="Cryptochr/Photolyase_FAD-bd"/>
</dbReference>
<evidence type="ECO:0000313" key="10">
    <source>
        <dbReference type="Proteomes" id="UP000198820"/>
    </source>
</evidence>
<dbReference type="Gene3D" id="3.40.50.620">
    <property type="entry name" value="HUPs"/>
    <property type="match status" value="1"/>
</dbReference>
<dbReference type="Pfam" id="PF03441">
    <property type="entry name" value="FAD_binding_7"/>
    <property type="match status" value="1"/>
</dbReference>
<evidence type="ECO:0000259" key="8">
    <source>
        <dbReference type="PROSITE" id="PS51645"/>
    </source>
</evidence>
<keyword evidence="3 5" id="KW-0274">FAD</keyword>
<dbReference type="RefSeq" id="WP_093240659.1">
    <property type="nucleotide sequence ID" value="NZ_FNQF01000003.1"/>
</dbReference>
<protein>
    <submittedName>
        <fullName evidence="9">Deoxyribodipyrimidine photo-lyase</fullName>
    </submittedName>
</protein>
<dbReference type="InterPro" id="IPR018394">
    <property type="entry name" value="DNA_photolyase_1_CS_C"/>
</dbReference>
<name>A0A1H3YJJ6_9FLAO</name>
<dbReference type="InterPro" id="IPR014729">
    <property type="entry name" value="Rossmann-like_a/b/a_fold"/>
</dbReference>
<dbReference type="GO" id="GO:0071949">
    <property type="term" value="F:FAD binding"/>
    <property type="evidence" value="ECO:0007669"/>
    <property type="project" value="TreeGrafter"/>
</dbReference>
<feature type="site" description="Electron transfer via tryptophanyl radical" evidence="6">
    <location>
        <position position="344"/>
    </location>
</feature>
<feature type="domain" description="Photolyase/cryptochrome alpha/beta" evidence="8">
    <location>
        <begin position="5"/>
        <end position="135"/>
    </location>
</feature>
<keyword evidence="4 7" id="KW-0157">Chromophore</keyword>
<proteinExistence type="inferred from homology"/>
<comment type="cofactor">
    <cofactor evidence="5">
        <name>FAD</name>
        <dbReference type="ChEBI" id="CHEBI:57692"/>
    </cofactor>
    <text evidence="5">Binds 1 FAD per subunit.</text>
</comment>
<accession>A0A1H3YJJ6</accession>
<dbReference type="GO" id="GO:0003677">
    <property type="term" value="F:DNA binding"/>
    <property type="evidence" value="ECO:0007669"/>
    <property type="project" value="TreeGrafter"/>
</dbReference>
<feature type="site" description="Electron transfer via tryptophanyl radical" evidence="6">
    <location>
        <position position="367"/>
    </location>
</feature>
<evidence type="ECO:0000313" key="9">
    <source>
        <dbReference type="EMBL" id="SEA11098.1"/>
    </source>
</evidence>
<dbReference type="SUPFAM" id="SSF52425">
    <property type="entry name" value="Cryptochrome/photolyase, N-terminal domain"/>
    <property type="match status" value="1"/>
</dbReference>
<organism evidence="9 10">
    <name type="scientific">Psychroflexus halocasei</name>
    <dbReference type="NCBI Taxonomy" id="908615"/>
    <lineage>
        <taxon>Bacteria</taxon>
        <taxon>Pseudomonadati</taxon>
        <taxon>Bacteroidota</taxon>
        <taxon>Flavobacteriia</taxon>
        <taxon>Flavobacteriales</taxon>
        <taxon>Flavobacteriaceae</taxon>
        <taxon>Psychroflexus</taxon>
    </lineage>
</organism>
<sequence>MSKKELSIFWFRRDLRFQDNVGLYHALNDEYPVLPIFIFDKNILDELPKNDARVTFIHETAQKLRSQLQEKHDSSLAMFHGTPEEVFDELCEQYNIKKVFTNRDYESYALKRDAKIKANLAKQGIEFHDFKDQVIFEKDDVVKNDDGMYLVFTPYMKKWKKVFEDYSFQDYNSENYLDNCYKNQRLPNLSLSDINFEKSSIEVKDYQLDQDFIENYNDTRDIPAIEGTSRLSPHLRFGTVGYRNIIKKALKSSEETFLNELIWREFYKAILHHFPETETRAFKPKYDGIKWRNNKSEFEKWKKGETGYPIVDAGMRQLNETGWMHNRVRMIVGSFLCKHLLIDWRWGEAYFAEKLLDYEMSSNIGGWQWVAGCGVDAAPYFRIFNPESQTSKFDKEKKYINKWVPEFDTKKYVDPIVNHKEARERCLETYKSAVKTS</sequence>
<dbReference type="AlphaFoldDB" id="A0A1H3YJJ6"/>
<dbReference type="InterPro" id="IPR002081">
    <property type="entry name" value="Cryptochrome/DNA_photolyase_1"/>
</dbReference>